<comment type="caution">
    <text evidence="1">The sequence shown here is derived from an EMBL/GenBank/DDBJ whole genome shotgun (WGS) entry which is preliminary data.</text>
</comment>
<dbReference type="AlphaFoldDB" id="A0A9D9DCH1"/>
<accession>A0A9D9DCH1</accession>
<dbReference type="Proteomes" id="UP000823631">
    <property type="component" value="Unassembled WGS sequence"/>
</dbReference>
<name>A0A9D9DCH1_9GAMM</name>
<reference evidence="1" key="1">
    <citation type="submission" date="2020-10" db="EMBL/GenBank/DDBJ databases">
        <authorList>
            <person name="Gilroy R."/>
        </authorList>
    </citation>
    <scope>NUCLEOTIDE SEQUENCE</scope>
    <source>
        <strain evidence="1">17213</strain>
    </source>
</reference>
<evidence type="ECO:0000313" key="1">
    <source>
        <dbReference type="EMBL" id="MBO8415872.1"/>
    </source>
</evidence>
<proteinExistence type="predicted"/>
<gene>
    <name evidence="1" type="ORF">IAB19_05790</name>
</gene>
<organism evidence="1 2">
    <name type="scientific">Candidatus Avisuccinivibrio stercorigallinarum</name>
    <dbReference type="NCBI Taxonomy" id="2840704"/>
    <lineage>
        <taxon>Bacteria</taxon>
        <taxon>Pseudomonadati</taxon>
        <taxon>Pseudomonadota</taxon>
        <taxon>Gammaproteobacteria</taxon>
        <taxon>Aeromonadales</taxon>
        <taxon>Succinivibrionaceae</taxon>
        <taxon>Succinivibrionaceae incertae sedis</taxon>
        <taxon>Candidatus Avisuccinivibrio</taxon>
    </lineage>
</organism>
<dbReference type="EMBL" id="JADINH010000124">
    <property type="protein sequence ID" value="MBO8415872.1"/>
    <property type="molecule type" value="Genomic_DNA"/>
</dbReference>
<protein>
    <submittedName>
        <fullName evidence="1">Uncharacterized protein</fullName>
    </submittedName>
</protein>
<sequence>MAASLINERIHSEARVQPLAGSSRRVSLNQSEHSQVSFSEAMNVLFAGAKETKGSSSVLPTFAKAQDNSAEPFDLAASPNLKVREFAALEPDTKWNDFELLEQNPASGSDFSVLDALSDGLMFASKIAGAVLSLKPF</sequence>
<reference evidence="1" key="2">
    <citation type="journal article" date="2021" name="PeerJ">
        <title>Extensive microbial diversity within the chicken gut microbiome revealed by metagenomics and culture.</title>
        <authorList>
            <person name="Gilroy R."/>
            <person name="Ravi A."/>
            <person name="Getino M."/>
            <person name="Pursley I."/>
            <person name="Horton D.L."/>
            <person name="Alikhan N.F."/>
            <person name="Baker D."/>
            <person name="Gharbi K."/>
            <person name="Hall N."/>
            <person name="Watson M."/>
            <person name="Adriaenssens E.M."/>
            <person name="Foster-Nyarko E."/>
            <person name="Jarju S."/>
            <person name="Secka A."/>
            <person name="Antonio M."/>
            <person name="Oren A."/>
            <person name="Chaudhuri R.R."/>
            <person name="La Ragione R."/>
            <person name="Hildebrand F."/>
            <person name="Pallen M.J."/>
        </authorList>
    </citation>
    <scope>NUCLEOTIDE SEQUENCE</scope>
    <source>
        <strain evidence="1">17213</strain>
    </source>
</reference>
<evidence type="ECO:0000313" key="2">
    <source>
        <dbReference type="Proteomes" id="UP000823631"/>
    </source>
</evidence>